<gene>
    <name evidence="6" type="primary">cmpR_3</name>
    <name evidence="6" type="ORF">ElP_54960</name>
</gene>
<dbReference type="InterPro" id="IPR036388">
    <property type="entry name" value="WH-like_DNA-bd_sf"/>
</dbReference>
<evidence type="ECO:0000256" key="1">
    <source>
        <dbReference type="ARBA" id="ARBA00009437"/>
    </source>
</evidence>
<dbReference type="FunFam" id="1.10.10.10:FF:000001">
    <property type="entry name" value="LysR family transcriptional regulator"/>
    <property type="match status" value="1"/>
</dbReference>
<evidence type="ECO:0000313" key="7">
    <source>
        <dbReference type="Proteomes" id="UP000317835"/>
    </source>
</evidence>
<keyword evidence="3" id="KW-0238">DNA-binding</keyword>
<organism evidence="6 7">
    <name type="scientific">Tautonia plasticadhaerens</name>
    <dbReference type="NCBI Taxonomy" id="2527974"/>
    <lineage>
        <taxon>Bacteria</taxon>
        <taxon>Pseudomonadati</taxon>
        <taxon>Planctomycetota</taxon>
        <taxon>Planctomycetia</taxon>
        <taxon>Isosphaerales</taxon>
        <taxon>Isosphaeraceae</taxon>
        <taxon>Tautonia</taxon>
    </lineage>
</organism>
<dbReference type="Gene3D" id="3.40.190.290">
    <property type="match status" value="1"/>
</dbReference>
<evidence type="ECO:0000256" key="2">
    <source>
        <dbReference type="ARBA" id="ARBA00023015"/>
    </source>
</evidence>
<dbReference type="PANTHER" id="PTHR30126:SF39">
    <property type="entry name" value="HTH-TYPE TRANSCRIPTIONAL REGULATOR CYSL"/>
    <property type="match status" value="1"/>
</dbReference>
<dbReference type="KEGG" id="tpla:ElP_54960"/>
<feature type="domain" description="HTH lysR-type" evidence="5">
    <location>
        <begin position="11"/>
        <end position="68"/>
    </location>
</feature>
<protein>
    <submittedName>
        <fullName evidence="6">HTH-type transcriptional activator CmpR</fullName>
    </submittedName>
</protein>
<dbReference type="EMBL" id="CP036426">
    <property type="protein sequence ID" value="QDV37556.1"/>
    <property type="molecule type" value="Genomic_DNA"/>
</dbReference>
<evidence type="ECO:0000259" key="5">
    <source>
        <dbReference type="PROSITE" id="PS50931"/>
    </source>
</evidence>
<dbReference type="InterPro" id="IPR005119">
    <property type="entry name" value="LysR_subst-bd"/>
</dbReference>
<dbReference type="GO" id="GO:0003700">
    <property type="term" value="F:DNA-binding transcription factor activity"/>
    <property type="evidence" value="ECO:0007669"/>
    <property type="project" value="InterPro"/>
</dbReference>
<dbReference type="SUPFAM" id="SSF53850">
    <property type="entry name" value="Periplasmic binding protein-like II"/>
    <property type="match status" value="1"/>
</dbReference>
<dbReference type="RefSeq" id="WP_145275497.1">
    <property type="nucleotide sequence ID" value="NZ_CP036426.1"/>
</dbReference>
<keyword evidence="7" id="KW-1185">Reference proteome</keyword>
<evidence type="ECO:0000256" key="3">
    <source>
        <dbReference type="ARBA" id="ARBA00023125"/>
    </source>
</evidence>
<dbReference type="CDD" id="cd08420">
    <property type="entry name" value="PBP2_CysL_like"/>
    <property type="match status" value="1"/>
</dbReference>
<dbReference type="InterPro" id="IPR000847">
    <property type="entry name" value="LysR_HTH_N"/>
</dbReference>
<dbReference type="SUPFAM" id="SSF46785">
    <property type="entry name" value="Winged helix' DNA-binding domain"/>
    <property type="match status" value="1"/>
</dbReference>
<comment type="similarity">
    <text evidence="1">Belongs to the LysR transcriptional regulatory family.</text>
</comment>
<dbReference type="InterPro" id="IPR036390">
    <property type="entry name" value="WH_DNA-bd_sf"/>
</dbReference>
<reference evidence="6 7" key="1">
    <citation type="submission" date="2019-02" db="EMBL/GenBank/DDBJ databases">
        <title>Deep-cultivation of Planctomycetes and their phenomic and genomic characterization uncovers novel biology.</title>
        <authorList>
            <person name="Wiegand S."/>
            <person name="Jogler M."/>
            <person name="Boedeker C."/>
            <person name="Pinto D."/>
            <person name="Vollmers J."/>
            <person name="Rivas-Marin E."/>
            <person name="Kohn T."/>
            <person name="Peeters S.H."/>
            <person name="Heuer A."/>
            <person name="Rast P."/>
            <person name="Oberbeckmann S."/>
            <person name="Bunk B."/>
            <person name="Jeske O."/>
            <person name="Meyerdierks A."/>
            <person name="Storesund J.E."/>
            <person name="Kallscheuer N."/>
            <person name="Luecker S."/>
            <person name="Lage O.M."/>
            <person name="Pohl T."/>
            <person name="Merkel B.J."/>
            <person name="Hornburger P."/>
            <person name="Mueller R.-W."/>
            <person name="Bruemmer F."/>
            <person name="Labrenz M."/>
            <person name="Spormann A.M."/>
            <person name="Op den Camp H."/>
            <person name="Overmann J."/>
            <person name="Amann R."/>
            <person name="Jetten M.S.M."/>
            <person name="Mascher T."/>
            <person name="Medema M.H."/>
            <person name="Devos D.P."/>
            <person name="Kaster A.-K."/>
            <person name="Ovreas L."/>
            <person name="Rohde M."/>
            <person name="Galperin M.Y."/>
            <person name="Jogler C."/>
        </authorList>
    </citation>
    <scope>NUCLEOTIDE SEQUENCE [LARGE SCALE GENOMIC DNA]</scope>
    <source>
        <strain evidence="6 7">ElP</strain>
    </source>
</reference>
<evidence type="ECO:0000256" key="4">
    <source>
        <dbReference type="ARBA" id="ARBA00023163"/>
    </source>
</evidence>
<keyword evidence="4" id="KW-0804">Transcription</keyword>
<dbReference type="Proteomes" id="UP000317835">
    <property type="component" value="Chromosome"/>
</dbReference>
<dbReference type="OrthoDB" id="9785745at2"/>
<accession>A0A518H9Y8</accession>
<name>A0A518H9Y8_9BACT</name>
<keyword evidence="2" id="KW-0805">Transcription regulation</keyword>
<dbReference type="PROSITE" id="PS50931">
    <property type="entry name" value="HTH_LYSR"/>
    <property type="match status" value="1"/>
</dbReference>
<dbReference type="Pfam" id="PF00126">
    <property type="entry name" value="HTH_1"/>
    <property type="match status" value="1"/>
</dbReference>
<sequence>MDESPPTPGSDELPHLGTFARVAERGSFTAAALDLGITQAAVSQRIALLERGLRVSLFDRRAGRIALTEAGHRLYDYARRILDLHEQARRDLGGHRPPISGDLPIAASSVPGECYLPALLSSFRQAYPRVHVRASAGDSGSVVRDVVAGRATLGLVGKEAGTPALESRPIGTDLLVLIVPPGHAWASREAISLKALAIEPLVIREPGSGSRRALEAGLERAGASLAGMNVALELGSNSAIRDAVRRRLGVAFLSRSAVQPDLDSGALRAVGVRGLDLARHLYVIHHGRRPLSPAASVFLHFLKAHPLDPDRR</sequence>
<dbReference type="GO" id="GO:0000976">
    <property type="term" value="F:transcription cis-regulatory region binding"/>
    <property type="evidence" value="ECO:0007669"/>
    <property type="project" value="TreeGrafter"/>
</dbReference>
<dbReference type="PANTHER" id="PTHR30126">
    <property type="entry name" value="HTH-TYPE TRANSCRIPTIONAL REGULATOR"/>
    <property type="match status" value="1"/>
</dbReference>
<dbReference type="Gene3D" id="1.10.10.10">
    <property type="entry name" value="Winged helix-like DNA-binding domain superfamily/Winged helix DNA-binding domain"/>
    <property type="match status" value="1"/>
</dbReference>
<dbReference type="AlphaFoldDB" id="A0A518H9Y8"/>
<evidence type="ECO:0000313" key="6">
    <source>
        <dbReference type="EMBL" id="QDV37556.1"/>
    </source>
</evidence>
<dbReference type="Pfam" id="PF03466">
    <property type="entry name" value="LysR_substrate"/>
    <property type="match status" value="1"/>
</dbReference>
<dbReference type="PRINTS" id="PR00039">
    <property type="entry name" value="HTHLYSR"/>
</dbReference>
<proteinExistence type="inferred from homology"/>